<proteinExistence type="predicted"/>
<sequence>MSDPFKLQTLDKNVKKKGYNVVYTI</sequence>
<gene>
    <name evidence="1" type="ORF">METZ01_LOCUS315840</name>
</gene>
<reference evidence="1" key="1">
    <citation type="submission" date="2018-05" db="EMBL/GenBank/DDBJ databases">
        <authorList>
            <person name="Lanie J.A."/>
            <person name="Ng W.-L."/>
            <person name="Kazmierczak K.M."/>
            <person name="Andrzejewski T.M."/>
            <person name="Davidsen T.M."/>
            <person name="Wayne K.J."/>
            <person name="Tettelin H."/>
            <person name="Glass J.I."/>
            <person name="Rusch D."/>
            <person name="Podicherti R."/>
            <person name="Tsui H.-C.T."/>
            <person name="Winkler M.E."/>
        </authorList>
    </citation>
    <scope>NUCLEOTIDE SEQUENCE</scope>
</reference>
<accession>A0A382NPF9</accession>
<dbReference type="AlphaFoldDB" id="A0A382NPF9"/>
<protein>
    <submittedName>
        <fullName evidence="1">Uncharacterized protein</fullName>
    </submittedName>
</protein>
<dbReference type="EMBL" id="UINC01101842">
    <property type="protein sequence ID" value="SVC62986.1"/>
    <property type="molecule type" value="Genomic_DNA"/>
</dbReference>
<organism evidence="1">
    <name type="scientific">marine metagenome</name>
    <dbReference type="NCBI Taxonomy" id="408172"/>
    <lineage>
        <taxon>unclassified sequences</taxon>
        <taxon>metagenomes</taxon>
        <taxon>ecological metagenomes</taxon>
    </lineage>
</organism>
<name>A0A382NPF9_9ZZZZ</name>
<evidence type="ECO:0000313" key="1">
    <source>
        <dbReference type="EMBL" id="SVC62986.1"/>
    </source>
</evidence>